<reference evidence="2" key="3">
    <citation type="submission" date="2022-01" db="UniProtKB">
        <authorList>
            <consortium name="EnsemblPlants"/>
        </authorList>
    </citation>
    <scope>IDENTIFICATION</scope>
    <source>
        <strain evidence="2">subsp. vulgare</strain>
    </source>
</reference>
<protein>
    <recommendedName>
        <fullName evidence="1">Reverse transcriptase zinc-binding domain-containing protein</fullName>
    </recommendedName>
</protein>
<accession>A0A8I6Y3C6</accession>
<reference evidence="2" key="2">
    <citation type="submission" date="2020-10" db="EMBL/GenBank/DDBJ databases">
        <authorList>
            <person name="Scholz U."/>
            <person name="Mascher M."/>
            <person name="Fiebig A."/>
        </authorList>
    </citation>
    <scope>NUCLEOTIDE SEQUENCE [LARGE SCALE GENOMIC DNA]</scope>
    <source>
        <strain evidence="2">cv. Morex</strain>
    </source>
</reference>
<organism evidence="2 3">
    <name type="scientific">Hordeum vulgare subsp. vulgare</name>
    <name type="common">Domesticated barley</name>
    <dbReference type="NCBI Taxonomy" id="112509"/>
    <lineage>
        <taxon>Eukaryota</taxon>
        <taxon>Viridiplantae</taxon>
        <taxon>Streptophyta</taxon>
        <taxon>Embryophyta</taxon>
        <taxon>Tracheophyta</taxon>
        <taxon>Spermatophyta</taxon>
        <taxon>Magnoliopsida</taxon>
        <taxon>Liliopsida</taxon>
        <taxon>Poales</taxon>
        <taxon>Poaceae</taxon>
        <taxon>BOP clade</taxon>
        <taxon>Pooideae</taxon>
        <taxon>Triticodae</taxon>
        <taxon>Triticeae</taxon>
        <taxon>Hordeinae</taxon>
        <taxon>Hordeum</taxon>
    </lineage>
</organism>
<dbReference type="EnsemblPlants" id="HORVU.MOREX.r3.6HG0602820.1">
    <property type="protein sequence ID" value="HORVU.MOREX.r3.6HG0602820.1.CDS1"/>
    <property type="gene ID" value="HORVU.MOREX.r3.6HG0602820"/>
</dbReference>
<dbReference type="PANTHER" id="PTHR36617">
    <property type="entry name" value="PROTEIN, PUTATIVE-RELATED"/>
    <property type="match status" value="1"/>
</dbReference>
<dbReference type="PANTHER" id="PTHR36617:SF17">
    <property type="entry name" value="OS01G0114800 PROTEIN"/>
    <property type="match status" value="1"/>
</dbReference>
<reference evidence="3" key="1">
    <citation type="journal article" date="2012" name="Nature">
        <title>A physical, genetic and functional sequence assembly of the barley genome.</title>
        <authorList>
            <consortium name="The International Barley Genome Sequencing Consortium"/>
            <person name="Mayer K.F."/>
            <person name="Waugh R."/>
            <person name="Brown J.W."/>
            <person name="Schulman A."/>
            <person name="Langridge P."/>
            <person name="Platzer M."/>
            <person name="Fincher G.B."/>
            <person name="Muehlbauer G.J."/>
            <person name="Sato K."/>
            <person name="Close T.J."/>
            <person name="Wise R.P."/>
            <person name="Stein N."/>
        </authorList>
    </citation>
    <scope>NUCLEOTIDE SEQUENCE [LARGE SCALE GENOMIC DNA]</scope>
    <source>
        <strain evidence="3">cv. Morex</strain>
    </source>
</reference>
<evidence type="ECO:0000313" key="3">
    <source>
        <dbReference type="Proteomes" id="UP000011116"/>
    </source>
</evidence>
<proteinExistence type="predicted"/>
<name>A0A8I6Y3C6_HORVV</name>
<dbReference type="Gramene" id="HORVU.MOREX.r3.6HG0602820.1">
    <property type="protein sequence ID" value="HORVU.MOREX.r3.6HG0602820.1.CDS1"/>
    <property type="gene ID" value="HORVU.MOREX.r3.6HG0602820"/>
</dbReference>
<evidence type="ECO:0000259" key="1">
    <source>
        <dbReference type="Pfam" id="PF13966"/>
    </source>
</evidence>
<keyword evidence="3" id="KW-1185">Reference proteome</keyword>
<evidence type="ECO:0000313" key="2">
    <source>
        <dbReference type="EnsemblPlants" id="HORVU.MOREX.r3.6HG0602820.1.CDS1"/>
    </source>
</evidence>
<dbReference type="InterPro" id="IPR026960">
    <property type="entry name" value="RVT-Znf"/>
</dbReference>
<sequence>MFPSLFKHSRRKQRTVQEALRNNTWLADLAHGSNAHLWEDAIRLHRWLQGRNLQLHAETADTITWNLEASQTYSARSVYNAQFQGMLKSDFKKIIWKTWAPPRLKIFASLLLRDRLWCNDRLQRRGWPNGYFCQLCLRNLETSAHLFWECPMALQIWTHAASRA</sequence>
<feature type="domain" description="Reverse transcriptase zinc-binding" evidence="1">
    <location>
        <begin position="73"/>
        <end position="157"/>
    </location>
</feature>
<dbReference type="AlphaFoldDB" id="A0A8I6Y3C6"/>
<dbReference type="Proteomes" id="UP000011116">
    <property type="component" value="Chromosome 6H"/>
</dbReference>
<dbReference type="Pfam" id="PF13966">
    <property type="entry name" value="zf-RVT"/>
    <property type="match status" value="1"/>
</dbReference>